<evidence type="ECO:0000256" key="1">
    <source>
        <dbReference type="SAM" id="Coils"/>
    </source>
</evidence>
<dbReference type="Proteomes" id="UP000027222">
    <property type="component" value="Unassembled WGS sequence"/>
</dbReference>
<feature type="coiled-coil region" evidence="1">
    <location>
        <begin position="397"/>
        <end position="424"/>
    </location>
</feature>
<keyword evidence="1" id="KW-0175">Coiled coil</keyword>
<dbReference type="EMBL" id="KL142382">
    <property type="protein sequence ID" value="KDR74630.1"/>
    <property type="molecule type" value="Genomic_DNA"/>
</dbReference>
<reference evidence="3" key="1">
    <citation type="journal article" date="2014" name="Proc. Natl. Acad. Sci. U.S.A.">
        <title>Extensive sampling of basidiomycete genomes demonstrates inadequacy of the white-rot/brown-rot paradigm for wood decay fungi.</title>
        <authorList>
            <person name="Riley R."/>
            <person name="Salamov A.A."/>
            <person name="Brown D.W."/>
            <person name="Nagy L.G."/>
            <person name="Floudas D."/>
            <person name="Held B.W."/>
            <person name="Levasseur A."/>
            <person name="Lombard V."/>
            <person name="Morin E."/>
            <person name="Otillar R."/>
            <person name="Lindquist E.A."/>
            <person name="Sun H."/>
            <person name="LaButti K.M."/>
            <person name="Schmutz J."/>
            <person name="Jabbour D."/>
            <person name="Luo H."/>
            <person name="Baker S.E."/>
            <person name="Pisabarro A.G."/>
            <person name="Walton J.D."/>
            <person name="Blanchette R.A."/>
            <person name="Henrissat B."/>
            <person name="Martin F."/>
            <person name="Cullen D."/>
            <person name="Hibbett D.S."/>
            <person name="Grigoriev I.V."/>
        </authorList>
    </citation>
    <scope>NUCLEOTIDE SEQUENCE [LARGE SCALE GENOMIC DNA]</scope>
    <source>
        <strain evidence="3">CBS 339.88</strain>
    </source>
</reference>
<keyword evidence="3" id="KW-1185">Reference proteome</keyword>
<accession>A0A067SUL4</accession>
<evidence type="ECO:0000313" key="2">
    <source>
        <dbReference type="EMBL" id="KDR74630.1"/>
    </source>
</evidence>
<dbReference type="OrthoDB" id="3070253at2759"/>
<sequence>MTSSFAPFSDLSQELIDQIIDALFDNHDIDKCEFDLATSELSPREMSDFCACALVCRSFRHRSQKHVFSSMTVLGTRSTKFDQWWRVDKLSEIMQENPRVASYVRRLCFNLTNITQQIVEDPFFLHLMEGITRDWAVGMRLELAIRVSIRSTGLQFQDNEFLETNFIQTSATPFITSLKLYYVHNVPVTLFAHFPYLMELELDEVNLKAVRPDQAINIDPSLRPRLQKFKFKNSYGDTKPELATTFIDFSHLIRISLDADLSDELPGIICILDASSRSLEYMHVSFAKPFSGSGRLSDVYDLSKFPNLSFLSFEVKLKMADDKDPLPNLCQMLCTIPGHKNKIKTVVLYVTIDLPPLLSYSACLDRLADWRPFAIALAKIAERERLVLKFKFDISGAMKAEGMLDKLDEEMRRWTADNRELMTKLSSNISPEYEYKVI</sequence>
<proteinExistence type="predicted"/>
<evidence type="ECO:0000313" key="3">
    <source>
        <dbReference type="Proteomes" id="UP000027222"/>
    </source>
</evidence>
<evidence type="ECO:0008006" key="4">
    <source>
        <dbReference type="Google" id="ProtNLM"/>
    </source>
</evidence>
<dbReference type="AlphaFoldDB" id="A0A067SUL4"/>
<organism evidence="2 3">
    <name type="scientific">Galerina marginata (strain CBS 339.88)</name>
    <dbReference type="NCBI Taxonomy" id="685588"/>
    <lineage>
        <taxon>Eukaryota</taxon>
        <taxon>Fungi</taxon>
        <taxon>Dikarya</taxon>
        <taxon>Basidiomycota</taxon>
        <taxon>Agaricomycotina</taxon>
        <taxon>Agaricomycetes</taxon>
        <taxon>Agaricomycetidae</taxon>
        <taxon>Agaricales</taxon>
        <taxon>Agaricineae</taxon>
        <taxon>Strophariaceae</taxon>
        <taxon>Galerina</taxon>
    </lineage>
</organism>
<protein>
    <recommendedName>
        <fullName evidence="4">F-box domain-containing protein</fullName>
    </recommendedName>
</protein>
<gene>
    <name evidence="2" type="ORF">GALMADRAFT_249536</name>
</gene>
<name>A0A067SUL4_GALM3</name>
<dbReference type="HOGENOM" id="CLU_045278_0_0_1"/>